<keyword evidence="6" id="KW-1185">Reference proteome</keyword>
<dbReference type="CDD" id="cd11567">
    <property type="entry name" value="YciH_like"/>
    <property type="match status" value="1"/>
</dbReference>
<dbReference type="InterPro" id="IPR036877">
    <property type="entry name" value="SUI1_dom_sf"/>
</dbReference>
<evidence type="ECO:0000256" key="1">
    <source>
        <dbReference type="ARBA" id="ARBA00005422"/>
    </source>
</evidence>
<dbReference type="KEGG" id="rml:FF011L_23870"/>
<reference evidence="5 6" key="1">
    <citation type="submission" date="2019-02" db="EMBL/GenBank/DDBJ databases">
        <title>Deep-cultivation of Planctomycetes and their phenomic and genomic characterization uncovers novel biology.</title>
        <authorList>
            <person name="Wiegand S."/>
            <person name="Jogler M."/>
            <person name="Boedeker C."/>
            <person name="Pinto D."/>
            <person name="Vollmers J."/>
            <person name="Rivas-Marin E."/>
            <person name="Kohn T."/>
            <person name="Peeters S.H."/>
            <person name="Heuer A."/>
            <person name="Rast P."/>
            <person name="Oberbeckmann S."/>
            <person name="Bunk B."/>
            <person name="Jeske O."/>
            <person name="Meyerdierks A."/>
            <person name="Storesund J.E."/>
            <person name="Kallscheuer N."/>
            <person name="Luecker S."/>
            <person name="Lage O.M."/>
            <person name="Pohl T."/>
            <person name="Merkel B.J."/>
            <person name="Hornburger P."/>
            <person name="Mueller R.-W."/>
            <person name="Bruemmer F."/>
            <person name="Labrenz M."/>
            <person name="Spormann A.M."/>
            <person name="Op den Camp H."/>
            <person name="Overmann J."/>
            <person name="Amann R."/>
            <person name="Jetten M.S.M."/>
            <person name="Mascher T."/>
            <person name="Medema M.H."/>
            <person name="Devos D.P."/>
            <person name="Kaster A.-K."/>
            <person name="Ovreas L."/>
            <person name="Rohde M."/>
            <person name="Galperin M.Y."/>
            <person name="Jogler C."/>
        </authorList>
    </citation>
    <scope>NUCLEOTIDE SEQUENCE [LARGE SCALE GENOMIC DNA]</scope>
    <source>
        <strain evidence="5 6">FF011L</strain>
    </source>
</reference>
<dbReference type="InterPro" id="IPR050318">
    <property type="entry name" value="DENR/SUI1_TIF"/>
</dbReference>
<evidence type="ECO:0000256" key="2">
    <source>
        <dbReference type="ARBA" id="ARBA00022845"/>
    </source>
</evidence>
<organism evidence="5 6">
    <name type="scientific">Roseimaritima multifibrata</name>
    <dbReference type="NCBI Taxonomy" id="1930274"/>
    <lineage>
        <taxon>Bacteria</taxon>
        <taxon>Pseudomonadati</taxon>
        <taxon>Planctomycetota</taxon>
        <taxon>Planctomycetia</taxon>
        <taxon>Pirellulales</taxon>
        <taxon>Pirellulaceae</taxon>
        <taxon>Roseimaritima</taxon>
    </lineage>
</organism>
<accession>A0A517MFF4</accession>
<keyword evidence="5" id="KW-0396">Initiation factor</keyword>
<protein>
    <submittedName>
        <fullName evidence="5">Translation initiation factor Sui1</fullName>
    </submittedName>
</protein>
<dbReference type="GO" id="GO:0002188">
    <property type="term" value="P:translation reinitiation"/>
    <property type="evidence" value="ECO:0007669"/>
    <property type="project" value="TreeGrafter"/>
</dbReference>
<dbReference type="SUPFAM" id="SSF55159">
    <property type="entry name" value="eIF1-like"/>
    <property type="match status" value="1"/>
</dbReference>
<dbReference type="PANTHER" id="PTHR12789">
    <property type="entry name" value="DENSITY-REGULATED PROTEIN HOMOLOG"/>
    <property type="match status" value="1"/>
</dbReference>
<dbReference type="PROSITE" id="PS50296">
    <property type="entry name" value="SUI1"/>
    <property type="match status" value="1"/>
</dbReference>
<evidence type="ECO:0000259" key="4">
    <source>
        <dbReference type="PROSITE" id="PS50296"/>
    </source>
</evidence>
<evidence type="ECO:0000313" key="6">
    <source>
        <dbReference type="Proteomes" id="UP000320672"/>
    </source>
</evidence>
<dbReference type="GO" id="GO:0001731">
    <property type="term" value="P:formation of translation preinitiation complex"/>
    <property type="evidence" value="ECO:0007669"/>
    <property type="project" value="TreeGrafter"/>
</dbReference>
<proteinExistence type="inferred from homology"/>
<evidence type="ECO:0000313" key="5">
    <source>
        <dbReference type="EMBL" id="QDS93614.1"/>
    </source>
</evidence>
<dbReference type="Pfam" id="PF01253">
    <property type="entry name" value="SUI1"/>
    <property type="match status" value="1"/>
</dbReference>
<gene>
    <name evidence="5" type="ORF">FF011L_23870</name>
</gene>
<dbReference type="InterPro" id="IPR005872">
    <property type="entry name" value="SUI1_arc_bac"/>
</dbReference>
<dbReference type="GO" id="GO:0003743">
    <property type="term" value="F:translation initiation factor activity"/>
    <property type="evidence" value="ECO:0007669"/>
    <property type="project" value="UniProtKB-KW"/>
</dbReference>
<name>A0A517MFF4_9BACT</name>
<dbReference type="OrthoDB" id="9792915at2"/>
<dbReference type="PIRSF" id="PIRSF037511">
    <property type="entry name" value="Transl_init_SUI1_pro"/>
    <property type="match status" value="1"/>
</dbReference>
<dbReference type="GO" id="GO:0003729">
    <property type="term" value="F:mRNA binding"/>
    <property type="evidence" value="ECO:0007669"/>
    <property type="project" value="TreeGrafter"/>
</dbReference>
<evidence type="ECO:0000256" key="3">
    <source>
        <dbReference type="ARBA" id="ARBA00022917"/>
    </source>
</evidence>
<dbReference type="GO" id="GO:0006417">
    <property type="term" value="P:regulation of translation"/>
    <property type="evidence" value="ECO:0007669"/>
    <property type="project" value="UniProtKB-KW"/>
</dbReference>
<keyword evidence="3" id="KW-0648">Protein biosynthesis</keyword>
<dbReference type="Gene3D" id="3.30.780.10">
    <property type="entry name" value="SUI1-like domain"/>
    <property type="match status" value="1"/>
</dbReference>
<comment type="similarity">
    <text evidence="1">Belongs to the SUI1 family.</text>
</comment>
<dbReference type="RefSeq" id="WP_145351739.1">
    <property type="nucleotide sequence ID" value="NZ_CP036262.1"/>
</dbReference>
<dbReference type="InterPro" id="IPR001950">
    <property type="entry name" value="SUI1"/>
</dbReference>
<feature type="domain" description="SUI1" evidence="4">
    <location>
        <begin position="54"/>
        <end position="122"/>
    </location>
</feature>
<dbReference type="EMBL" id="CP036262">
    <property type="protein sequence ID" value="QDS93614.1"/>
    <property type="molecule type" value="Genomic_DNA"/>
</dbReference>
<dbReference type="PANTHER" id="PTHR12789:SF0">
    <property type="entry name" value="DENSITY-REGULATED PROTEIN"/>
    <property type="match status" value="1"/>
</dbReference>
<sequence>MTRLFAGTPFDIPPECEICGQKESECQCTPETKAAFEKKRQIAANRLAPSEQTAQVRTEVRKGKRRVTVVSGLTAKANDLSELLSKLQATCGTGGTVKANEDLVELQGDHMENVRQALRGLGYRVK</sequence>
<dbReference type="AlphaFoldDB" id="A0A517MFF4"/>
<dbReference type="Proteomes" id="UP000320672">
    <property type="component" value="Chromosome"/>
</dbReference>
<keyword evidence="2" id="KW-0810">Translation regulation</keyword>